<dbReference type="PANTHER" id="PTHR36435">
    <property type="entry name" value="SLR1288 PROTEIN"/>
    <property type="match status" value="1"/>
</dbReference>
<dbReference type="InterPro" id="IPR003675">
    <property type="entry name" value="Rce1/LyrA-like_dom"/>
</dbReference>
<organism evidence="3 4">
    <name type="scientific">Candidatus Phocaeicola excrementipullorum</name>
    <dbReference type="NCBI Taxonomy" id="2838731"/>
    <lineage>
        <taxon>Bacteria</taxon>
        <taxon>Pseudomonadati</taxon>
        <taxon>Bacteroidota</taxon>
        <taxon>Bacteroidia</taxon>
        <taxon>Bacteroidales</taxon>
        <taxon>Bacteroidaceae</taxon>
        <taxon>Phocaeicola</taxon>
    </lineage>
</organism>
<dbReference type="GO" id="GO:0008237">
    <property type="term" value="F:metallopeptidase activity"/>
    <property type="evidence" value="ECO:0007669"/>
    <property type="project" value="UniProtKB-KW"/>
</dbReference>
<dbReference type="GO" id="GO:0004175">
    <property type="term" value="F:endopeptidase activity"/>
    <property type="evidence" value="ECO:0007669"/>
    <property type="project" value="UniProtKB-ARBA"/>
</dbReference>
<dbReference type="PANTHER" id="PTHR36435:SF1">
    <property type="entry name" value="CAAX AMINO TERMINAL PROTEASE FAMILY PROTEIN"/>
    <property type="match status" value="1"/>
</dbReference>
<feature type="domain" description="CAAX prenyl protease 2/Lysostaphin resistance protein A-like" evidence="2">
    <location>
        <begin position="124"/>
        <end position="208"/>
    </location>
</feature>
<keyword evidence="1" id="KW-1133">Transmembrane helix</keyword>
<evidence type="ECO:0000259" key="2">
    <source>
        <dbReference type="Pfam" id="PF02517"/>
    </source>
</evidence>
<evidence type="ECO:0000313" key="3">
    <source>
        <dbReference type="EMBL" id="MBU3855120.1"/>
    </source>
</evidence>
<gene>
    <name evidence="3" type="ORF">H9928_00920</name>
</gene>
<dbReference type="AlphaFoldDB" id="A0A948X1A2"/>
<protein>
    <submittedName>
        <fullName evidence="3">CPBP family intramembrane metalloprotease</fullName>
    </submittedName>
</protein>
<keyword evidence="3" id="KW-0482">Metalloprotease</keyword>
<name>A0A948X1A2_9BACT</name>
<keyword evidence="1" id="KW-0812">Transmembrane</keyword>
<feature type="transmembrane region" description="Helical" evidence="1">
    <location>
        <begin position="7"/>
        <end position="28"/>
    </location>
</feature>
<feature type="transmembrane region" description="Helical" evidence="1">
    <location>
        <begin position="228"/>
        <end position="251"/>
    </location>
</feature>
<keyword evidence="1" id="KW-0472">Membrane</keyword>
<dbReference type="InterPro" id="IPR052710">
    <property type="entry name" value="CAAX_protease"/>
</dbReference>
<dbReference type="Pfam" id="PF02517">
    <property type="entry name" value="Rce1-like"/>
    <property type="match status" value="1"/>
</dbReference>
<evidence type="ECO:0000256" key="1">
    <source>
        <dbReference type="SAM" id="Phobius"/>
    </source>
</evidence>
<feature type="transmembrane region" description="Helical" evidence="1">
    <location>
        <begin position="121"/>
        <end position="139"/>
    </location>
</feature>
<feature type="transmembrane region" description="Helical" evidence="1">
    <location>
        <begin position="80"/>
        <end position="101"/>
    </location>
</feature>
<accession>A0A948X1A2</accession>
<comment type="caution">
    <text evidence="3">The sequence shown here is derived from an EMBL/GenBank/DDBJ whole genome shotgun (WGS) entry which is preliminary data.</text>
</comment>
<proteinExistence type="predicted"/>
<dbReference type="EMBL" id="JAHLFJ010000009">
    <property type="protein sequence ID" value="MBU3855120.1"/>
    <property type="molecule type" value="Genomic_DNA"/>
</dbReference>
<sequence>MKRVIKLLIYYLAYTFGIGWLFYGGYMIAHRTLEMPPVTDPAFFNLSVWAQLLATLAVGIHLLVWGYVRRDDLKLNFPNAGKVMLVAAVFIVGMGFWTNYLTELTRLPDNLKAVFEMSMNHPAGIVSIVFLAPVVEELLLRGAIQGHLMRIWKNPAWAIVLSSLIFGLMHGNPVQIFFAFLTGVALGWMYCRTGSLLPGMLMHFINNGSSVLLYHLSGGSDETMAESLGTYGAAGLALAGVALTVLCVWLVKARLVPRQMTWHAAAGTEKNKEENELTL</sequence>
<reference evidence="3" key="1">
    <citation type="journal article" date="2021" name="PeerJ">
        <title>Extensive microbial diversity within the chicken gut microbiome revealed by metagenomics and culture.</title>
        <authorList>
            <person name="Gilroy R."/>
            <person name="Ravi A."/>
            <person name="Getino M."/>
            <person name="Pursley I."/>
            <person name="Horton D.L."/>
            <person name="Alikhan N.F."/>
            <person name="Baker D."/>
            <person name="Gharbi K."/>
            <person name="Hall N."/>
            <person name="Watson M."/>
            <person name="Adriaenssens E.M."/>
            <person name="Foster-Nyarko E."/>
            <person name="Jarju S."/>
            <person name="Secka A."/>
            <person name="Antonio M."/>
            <person name="Oren A."/>
            <person name="Chaudhuri R.R."/>
            <person name="La Ragione R."/>
            <person name="Hildebrand F."/>
            <person name="Pallen M.J."/>
        </authorList>
    </citation>
    <scope>NUCLEOTIDE SEQUENCE</scope>
    <source>
        <strain evidence="3">8470</strain>
    </source>
</reference>
<feature type="transmembrane region" description="Helical" evidence="1">
    <location>
        <begin position="151"/>
        <end position="168"/>
    </location>
</feature>
<feature type="transmembrane region" description="Helical" evidence="1">
    <location>
        <begin position="48"/>
        <end position="68"/>
    </location>
</feature>
<reference evidence="3" key="2">
    <citation type="submission" date="2021-04" db="EMBL/GenBank/DDBJ databases">
        <authorList>
            <person name="Gilroy R."/>
        </authorList>
    </citation>
    <scope>NUCLEOTIDE SEQUENCE</scope>
    <source>
        <strain evidence="3">8470</strain>
    </source>
</reference>
<keyword evidence="3" id="KW-0378">Hydrolase</keyword>
<evidence type="ECO:0000313" key="4">
    <source>
        <dbReference type="Proteomes" id="UP000784286"/>
    </source>
</evidence>
<dbReference type="Proteomes" id="UP000784286">
    <property type="component" value="Unassembled WGS sequence"/>
</dbReference>
<keyword evidence="3" id="KW-0645">Protease</keyword>
<dbReference type="GO" id="GO:0080120">
    <property type="term" value="P:CAAX-box protein maturation"/>
    <property type="evidence" value="ECO:0007669"/>
    <property type="project" value="UniProtKB-ARBA"/>
</dbReference>